<evidence type="ECO:0000313" key="7">
    <source>
        <dbReference type="EMBL" id="KAK6190905.1"/>
    </source>
</evidence>
<dbReference type="SUPFAM" id="SSF50978">
    <property type="entry name" value="WD40 repeat-like"/>
    <property type="match status" value="1"/>
</dbReference>
<dbReference type="PROSITE" id="PS50294">
    <property type="entry name" value="WD_REPEATS_REGION"/>
    <property type="match status" value="1"/>
</dbReference>
<dbReference type="PROSITE" id="PS50082">
    <property type="entry name" value="WD_REPEATS_2"/>
    <property type="match status" value="2"/>
</dbReference>
<dbReference type="InterPro" id="IPR001680">
    <property type="entry name" value="WD40_rpt"/>
</dbReference>
<accession>A0AAN8KCC5</accession>
<name>A0AAN8KCC5_PATCE</name>
<dbReference type="FunFam" id="2.130.10.10:FF:000180">
    <property type="entry name" value="WD repeat-containing protein 76"/>
    <property type="match status" value="1"/>
</dbReference>
<dbReference type="PANTHER" id="PTHR14773:SF0">
    <property type="entry name" value="WD REPEAT-CONTAINING PROTEIN 76"/>
    <property type="match status" value="1"/>
</dbReference>
<evidence type="ECO:0000313" key="8">
    <source>
        <dbReference type="Proteomes" id="UP001347796"/>
    </source>
</evidence>
<proteinExistence type="inferred from homology"/>
<protein>
    <recommendedName>
        <fullName evidence="3">WD repeat-containing protein 76</fullName>
    </recommendedName>
</protein>
<evidence type="ECO:0000256" key="6">
    <source>
        <dbReference type="PROSITE-ProRule" id="PRU00221"/>
    </source>
</evidence>
<feature type="repeat" description="WD" evidence="6">
    <location>
        <begin position="365"/>
        <end position="399"/>
    </location>
</feature>
<dbReference type="GO" id="GO:2000001">
    <property type="term" value="P:regulation of DNA damage checkpoint"/>
    <property type="evidence" value="ECO:0007669"/>
    <property type="project" value="TreeGrafter"/>
</dbReference>
<dbReference type="Proteomes" id="UP001347796">
    <property type="component" value="Unassembled WGS sequence"/>
</dbReference>
<keyword evidence="5" id="KW-0677">Repeat</keyword>
<dbReference type="EMBL" id="JAZGQO010000002">
    <property type="protein sequence ID" value="KAK6190905.1"/>
    <property type="molecule type" value="Genomic_DNA"/>
</dbReference>
<comment type="function">
    <text evidence="1">Specifically binds 5-hydroxymethylcytosine (5hmC), suggesting that it acts as a specific reader of 5hmC.</text>
</comment>
<dbReference type="InterPro" id="IPR050853">
    <property type="entry name" value="WD_repeat_DNA-damage-binding"/>
</dbReference>
<reference evidence="7 8" key="1">
    <citation type="submission" date="2024-01" db="EMBL/GenBank/DDBJ databases">
        <title>The genome of the rayed Mediterranean limpet Patella caerulea (Linnaeus, 1758).</title>
        <authorList>
            <person name="Anh-Thu Weber A."/>
            <person name="Halstead-Nussloch G."/>
        </authorList>
    </citation>
    <scope>NUCLEOTIDE SEQUENCE [LARGE SCALE GENOMIC DNA]</scope>
    <source>
        <strain evidence="7">AATW-2023a</strain>
        <tissue evidence="7">Whole specimen</tissue>
    </source>
</reference>
<comment type="caution">
    <text evidence="7">The sequence shown here is derived from an EMBL/GenBank/DDBJ whole genome shotgun (WGS) entry which is preliminary data.</text>
</comment>
<dbReference type="Gene3D" id="2.130.10.10">
    <property type="entry name" value="YVTN repeat-like/Quinoprotein amine dehydrogenase"/>
    <property type="match status" value="1"/>
</dbReference>
<dbReference type="GO" id="GO:0005634">
    <property type="term" value="C:nucleus"/>
    <property type="evidence" value="ECO:0007669"/>
    <property type="project" value="TreeGrafter"/>
</dbReference>
<dbReference type="Pfam" id="PF00400">
    <property type="entry name" value="WD40"/>
    <property type="match status" value="1"/>
</dbReference>
<dbReference type="GO" id="GO:0003677">
    <property type="term" value="F:DNA binding"/>
    <property type="evidence" value="ECO:0007669"/>
    <property type="project" value="TreeGrafter"/>
</dbReference>
<dbReference type="SMART" id="SM00320">
    <property type="entry name" value="WD40"/>
    <property type="match status" value="4"/>
</dbReference>
<evidence type="ECO:0000256" key="3">
    <source>
        <dbReference type="ARBA" id="ARBA00021234"/>
    </source>
</evidence>
<evidence type="ECO:0000256" key="5">
    <source>
        <dbReference type="ARBA" id="ARBA00022737"/>
    </source>
</evidence>
<organism evidence="7 8">
    <name type="scientific">Patella caerulea</name>
    <name type="common">Rayed Mediterranean limpet</name>
    <dbReference type="NCBI Taxonomy" id="87958"/>
    <lineage>
        <taxon>Eukaryota</taxon>
        <taxon>Metazoa</taxon>
        <taxon>Spiralia</taxon>
        <taxon>Lophotrochozoa</taxon>
        <taxon>Mollusca</taxon>
        <taxon>Gastropoda</taxon>
        <taxon>Patellogastropoda</taxon>
        <taxon>Patelloidea</taxon>
        <taxon>Patellidae</taxon>
        <taxon>Patella</taxon>
    </lineage>
</organism>
<keyword evidence="4 6" id="KW-0853">WD repeat</keyword>
<dbReference type="PANTHER" id="PTHR14773">
    <property type="entry name" value="WD REPEAT-CONTAINING PROTEIN 76"/>
    <property type="match status" value="1"/>
</dbReference>
<sequence length="541" mass="61429">MPSLRNKKRKQKEDAVIVSKKIKCMKNENDKKKVVLTELPVSSTSAKIDTSPRKAEFDMKDVKPELCTYDDDSDQEDENDYELIRKKNIEDNVKFLSQIGVFEAKNALNNLVRKPKREASQRGLKKKKIDAVPLVRRKSLRLARIDPQGNNLPDPVIEADTINKQSFIPPECPVDMVKTLLDPEDKDYHTKMTCTVKSTMTITKSELSSSLQSYLQDISKICLDVKGIAKVVPTRIFSLAFHPITEKILVAAGGKWGGVGLWDVQSQENQDGVVAYKPHVSPVNWVSFHKDYPAYIYSSSYDGSFRYGDFQSCKFYEIYAVPDDERILLRNVDFITADTMLVSQTDGCVALVDKRTSRTKAESIYLVSDKALRTVSMHPNGNYFCTGSLDATVKLWDLRQIKERGNKCISEVRHSRVVNSAYFSPVTGRHILSLSDDNTINIYDVDKNQEMTLRKGIRHNNHTGRWLTKFRAVWHPSREDVFVVGSMDRPRRIEMFSNEGSLIKTFKNEDLLGSVCSINTLHPVYNILAGANSSGRVHVFK</sequence>
<evidence type="ECO:0000256" key="2">
    <source>
        <dbReference type="ARBA" id="ARBA00005434"/>
    </source>
</evidence>
<evidence type="ECO:0000256" key="4">
    <source>
        <dbReference type="ARBA" id="ARBA00022574"/>
    </source>
</evidence>
<feature type="repeat" description="WD" evidence="6">
    <location>
        <begin position="411"/>
        <end position="453"/>
    </location>
</feature>
<gene>
    <name evidence="7" type="ORF">SNE40_002673</name>
</gene>
<comment type="similarity">
    <text evidence="2">Belongs to the WD repeat DDB2/WDR76 family.</text>
</comment>
<dbReference type="InterPro" id="IPR015943">
    <property type="entry name" value="WD40/YVTN_repeat-like_dom_sf"/>
</dbReference>
<evidence type="ECO:0000256" key="1">
    <source>
        <dbReference type="ARBA" id="ARBA00002530"/>
    </source>
</evidence>
<keyword evidence="8" id="KW-1185">Reference proteome</keyword>
<dbReference type="InterPro" id="IPR036322">
    <property type="entry name" value="WD40_repeat_dom_sf"/>
</dbReference>
<dbReference type="AlphaFoldDB" id="A0AAN8KCC5"/>